<dbReference type="AlphaFoldDB" id="A0A6J6GI94"/>
<dbReference type="Gene3D" id="1.10.357.10">
    <property type="entry name" value="Tetracycline Repressor, domain 2"/>
    <property type="match status" value="1"/>
</dbReference>
<feature type="domain" description="HTH tetR-type" evidence="4">
    <location>
        <begin position="39"/>
        <end position="98"/>
    </location>
</feature>
<evidence type="ECO:0000259" key="4">
    <source>
        <dbReference type="PROSITE" id="PS50977"/>
    </source>
</evidence>
<evidence type="ECO:0000256" key="3">
    <source>
        <dbReference type="ARBA" id="ARBA00023163"/>
    </source>
</evidence>
<proteinExistence type="predicted"/>
<dbReference type="Pfam" id="PF00440">
    <property type="entry name" value="TetR_N"/>
    <property type="match status" value="1"/>
</dbReference>
<dbReference type="InterPro" id="IPR023772">
    <property type="entry name" value="DNA-bd_HTH_TetR-type_CS"/>
</dbReference>
<evidence type="ECO:0000313" key="5">
    <source>
        <dbReference type="EMBL" id="CAB4600000.1"/>
    </source>
</evidence>
<keyword evidence="1" id="KW-0805">Transcription regulation</keyword>
<keyword evidence="2" id="KW-0238">DNA-binding</keyword>
<gene>
    <name evidence="5" type="ORF">UFOPK1493_04256</name>
</gene>
<dbReference type="PROSITE" id="PS50977">
    <property type="entry name" value="HTH_TETR_2"/>
    <property type="match status" value="1"/>
</dbReference>
<evidence type="ECO:0000256" key="2">
    <source>
        <dbReference type="ARBA" id="ARBA00023125"/>
    </source>
</evidence>
<evidence type="ECO:0000256" key="1">
    <source>
        <dbReference type="ARBA" id="ARBA00023015"/>
    </source>
</evidence>
<dbReference type="GO" id="GO:0003700">
    <property type="term" value="F:DNA-binding transcription factor activity"/>
    <property type="evidence" value="ECO:0007669"/>
    <property type="project" value="TreeGrafter"/>
</dbReference>
<dbReference type="PANTHER" id="PTHR30055">
    <property type="entry name" value="HTH-TYPE TRANSCRIPTIONAL REGULATOR RUTR"/>
    <property type="match status" value="1"/>
</dbReference>
<dbReference type="PRINTS" id="PR00455">
    <property type="entry name" value="HTHTETR"/>
</dbReference>
<dbReference type="InterPro" id="IPR009057">
    <property type="entry name" value="Homeodomain-like_sf"/>
</dbReference>
<dbReference type="InterPro" id="IPR001647">
    <property type="entry name" value="HTH_TetR"/>
</dbReference>
<reference evidence="5" key="1">
    <citation type="submission" date="2020-05" db="EMBL/GenBank/DDBJ databases">
        <authorList>
            <person name="Chiriac C."/>
            <person name="Salcher M."/>
            <person name="Ghai R."/>
            <person name="Kavagutti S V."/>
        </authorList>
    </citation>
    <scope>NUCLEOTIDE SEQUENCE</scope>
</reference>
<dbReference type="InterPro" id="IPR050109">
    <property type="entry name" value="HTH-type_TetR-like_transc_reg"/>
</dbReference>
<dbReference type="GO" id="GO:0000976">
    <property type="term" value="F:transcription cis-regulatory region binding"/>
    <property type="evidence" value="ECO:0007669"/>
    <property type="project" value="TreeGrafter"/>
</dbReference>
<name>A0A6J6GI94_9ZZZZ</name>
<organism evidence="5">
    <name type="scientific">freshwater metagenome</name>
    <dbReference type="NCBI Taxonomy" id="449393"/>
    <lineage>
        <taxon>unclassified sequences</taxon>
        <taxon>metagenomes</taxon>
        <taxon>ecological metagenomes</taxon>
    </lineage>
</organism>
<accession>A0A6J6GI94</accession>
<dbReference type="EMBL" id="CAEZSR010000313">
    <property type="protein sequence ID" value="CAB4600000.1"/>
    <property type="molecule type" value="Genomic_DNA"/>
</dbReference>
<dbReference type="PROSITE" id="PS01081">
    <property type="entry name" value="HTH_TETR_1"/>
    <property type="match status" value="1"/>
</dbReference>
<keyword evidence="3" id="KW-0804">Transcription</keyword>
<dbReference type="SUPFAM" id="SSF46689">
    <property type="entry name" value="Homeodomain-like"/>
    <property type="match status" value="1"/>
</dbReference>
<protein>
    <submittedName>
        <fullName evidence="5">Unannotated protein</fullName>
    </submittedName>
</protein>
<sequence length="216" mass="23087">MVPHTDVATTATATGAPLTEPTVEALAHDTEPARPIGRDAVRAALVRAATELIVERGLSISVRDIAARAGVNHGLVHTYFGSKDSLLVAAFDDINERAAAQRTPDGYPPVDLARRRNGEVARAIARVMLEGDHGVFGQHPVTTSWRDALLRDHPELSADEANEQVAIAATLGLGWALFADHFCRALGVDGDARAAADRRVAEYVHEIGGVPRADRR</sequence>
<dbReference type="PANTHER" id="PTHR30055:SF234">
    <property type="entry name" value="HTH-TYPE TRANSCRIPTIONAL REGULATOR BETI"/>
    <property type="match status" value="1"/>
</dbReference>